<keyword evidence="5" id="KW-0256">Endoplasmic reticulum</keyword>
<evidence type="ECO:0000256" key="5">
    <source>
        <dbReference type="RuleBase" id="RU362022"/>
    </source>
</evidence>
<comment type="catalytic activity">
    <reaction evidence="5">
        <text>[protein]-C-terminal S-[(2E,6E)-farnesyl]-L-cysteine + S-adenosyl-L-methionine = [protein]-C-terminal S-[(2E,6E)-farnesyl]-L-cysteine methyl ester + S-adenosyl-L-homocysteine</text>
        <dbReference type="Rhea" id="RHEA:21672"/>
        <dbReference type="Rhea" id="RHEA-COMP:12125"/>
        <dbReference type="Rhea" id="RHEA-COMP:12126"/>
        <dbReference type="ChEBI" id="CHEBI:57856"/>
        <dbReference type="ChEBI" id="CHEBI:59789"/>
        <dbReference type="ChEBI" id="CHEBI:90510"/>
        <dbReference type="ChEBI" id="CHEBI:90511"/>
        <dbReference type="EC" id="2.1.1.100"/>
    </reaction>
</comment>
<evidence type="ECO:0000256" key="1">
    <source>
        <dbReference type="ARBA" id="ARBA00004141"/>
    </source>
</evidence>
<dbReference type="InterPro" id="IPR007269">
    <property type="entry name" value="ICMT_MeTrfase"/>
</dbReference>
<dbReference type="OrthoDB" id="422086at2759"/>
<feature type="transmembrane region" description="Helical" evidence="5">
    <location>
        <begin position="81"/>
        <end position="101"/>
    </location>
</feature>
<dbReference type="Gene3D" id="1.20.120.1630">
    <property type="match status" value="1"/>
</dbReference>
<comment type="similarity">
    <text evidence="5">Belongs to the class VI-like SAM-binding methyltransferase superfamily. Isoprenylcysteine carboxyl methyltransferase family.</text>
</comment>
<keyword evidence="5" id="KW-0949">S-adenosyl-L-methionine</keyword>
<dbReference type="GO" id="GO:0004671">
    <property type="term" value="F:protein C-terminal S-isoprenylcysteine carboxyl O-methyltransferase activity"/>
    <property type="evidence" value="ECO:0007669"/>
    <property type="project" value="UniProtKB-EC"/>
</dbReference>
<gene>
    <name evidence="6" type="ORF">EDB81DRAFT_840104</name>
</gene>
<keyword evidence="3 5" id="KW-1133">Transmembrane helix</keyword>
<sequence>MPTSKACPSQIAALLATILTILCFRPPNQTPQSGWKQDHLGVYASPGVALLRRLATGAIGLVHALLVLGRDNGLIYQRPEHLNPVYLFLTIAVGAPLRLMAFGQLSDNFTFRLGPPTELNTSGIYFYTQHPGYTGQIIDGLHGWGPVCHYIVVLGIIRRLLMRVKDEEDVLQKTFGEKWVVWHKFTKRFILGVA</sequence>
<keyword evidence="5" id="KW-0808">Transferase</keyword>
<dbReference type="GO" id="GO:0005789">
    <property type="term" value="C:endoplasmic reticulum membrane"/>
    <property type="evidence" value="ECO:0007669"/>
    <property type="project" value="UniProtKB-SubCell"/>
</dbReference>
<reference evidence="6" key="1">
    <citation type="journal article" date="2021" name="Nat. Commun.">
        <title>Genetic determinants of endophytism in the Arabidopsis root mycobiome.</title>
        <authorList>
            <person name="Mesny F."/>
            <person name="Miyauchi S."/>
            <person name="Thiergart T."/>
            <person name="Pickel B."/>
            <person name="Atanasova L."/>
            <person name="Karlsson M."/>
            <person name="Huettel B."/>
            <person name="Barry K.W."/>
            <person name="Haridas S."/>
            <person name="Chen C."/>
            <person name="Bauer D."/>
            <person name="Andreopoulos W."/>
            <person name="Pangilinan J."/>
            <person name="LaButti K."/>
            <person name="Riley R."/>
            <person name="Lipzen A."/>
            <person name="Clum A."/>
            <person name="Drula E."/>
            <person name="Henrissat B."/>
            <person name="Kohler A."/>
            <person name="Grigoriev I.V."/>
            <person name="Martin F.M."/>
            <person name="Hacquard S."/>
        </authorList>
    </citation>
    <scope>NUCLEOTIDE SEQUENCE</scope>
    <source>
        <strain evidence="6">MPI-CAGE-AT-0147</strain>
    </source>
</reference>
<comment type="subcellular location">
    <subcellularLocation>
        <location evidence="5">Endoplasmic reticulum membrane</location>
        <topology evidence="5">Multi-pass membrane protein</topology>
    </subcellularLocation>
    <subcellularLocation>
        <location evidence="1">Membrane</location>
        <topology evidence="1">Multi-pass membrane protein</topology>
    </subcellularLocation>
</comment>
<feature type="transmembrane region" description="Helical" evidence="5">
    <location>
        <begin position="141"/>
        <end position="161"/>
    </location>
</feature>
<dbReference type="Pfam" id="PF04140">
    <property type="entry name" value="ICMT"/>
    <property type="match status" value="1"/>
</dbReference>
<keyword evidence="4 5" id="KW-0472">Membrane</keyword>
<evidence type="ECO:0000313" key="6">
    <source>
        <dbReference type="EMBL" id="KAH7161877.1"/>
    </source>
</evidence>
<name>A0A9P9FHD4_9HYPO</name>
<evidence type="ECO:0000256" key="2">
    <source>
        <dbReference type="ARBA" id="ARBA00022692"/>
    </source>
</evidence>
<dbReference type="GO" id="GO:0032259">
    <property type="term" value="P:methylation"/>
    <property type="evidence" value="ECO:0007669"/>
    <property type="project" value="UniProtKB-KW"/>
</dbReference>
<evidence type="ECO:0000256" key="3">
    <source>
        <dbReference type="ARBA" id="ARBA00022989"/>
    </source>
</evidence>
<dbReference type="EMBL" id="JAGMUV010000004">
    <property type="protein sequence ID" value="KAH7161877.1"/>
    <property type="molecule type" value="Genomic_DNA"/>
</dbReference>
<keyword evidence="7" id="KW-1185">Reference proteome</keyword>
<dbReference type="AlphaFoldDB" id="A0A9P9FHD4"/>
<dbReference type="EC" id="2.1.1.100" evidence="5"/>
<protein>
    <recommendedName>
        <fullName evidence="5">Protein-S-isoprenylcysteine O-methyltransferase</fullName>
        <ecNumber evidence="5">2.1.1.100</ecNumber>
    </recommendedName>
</protein>
<organism evidence="6 7">
    <name type="scientific">Dactylonectria macrodidyma</name>
    <dbReference type="NCBI Taxonomy" id="307937"/>
    <lineage>
        <taxon>Eukaryota</taxon>
        <taxon>Fungi</taxon>
        <taxon>Dikarya</taxon>
        <taxon>Ascomycota</taxon>
        <taxon>Pezizomycotina</taxon>
        <taxon>Sordariomycetes</taxon>
        <taxon>Hypocreomycetidae</taxon>
        <taxon>Hypocreales</taxon>
        <taxon>Nectriaceae</taxon>
        <taxon>Dactylonectria</taxon>
    </lineage>
</organism>
<keyword evidence="5" id="KW-0489">Methyltransferase</keyword>
<dbReference type="Proteomes" id="UP000738349">
    <property type="component" value="Unassembled WGS sequence"/>
</dbReference>
<comment type="caution">
    <text evidence="5">Lacks conserved residue(s) required for the propagation of feature annotation.</text>
</comment>
<accession>A0A9P9FHD4</accession>
<comment type="caution">
    <text evidence="6">The sequence shown here is derived from an EMBL/GenBank/DDBJ whole genome shotgun (WGS) entry which is preliminary data.</text>
</comment>
<proteinExistence type="inferred from homology"/>
<evidence type="ECO:0000256" key="4">
    <source>
        <dbReference type="ARBA" id="ARBA00023136"/>
    </source>
</evidence>
<evidence type="ECO:0000313" key="7">
    <source>
        <dbReference type="Proteomes" id="UP000738349"/>
    </source>
</evidence>
<feature type="transmembrane region" description="Helical" evidence="5">
    <location>
        <begin position="47"/>
        <end position="69"/>
    </location>
</feature>
<keyword evidence="2 5" id="KW-0812">Transmembrane</keyword>